<protein>
    <recommendedName>
        <fullName evidence="3">Type VI secretion protein</fullName>
    </recommendedName>
</protein>
<proteinExistence type="predicted"/>
<dbReference type="Pfam" id="PF06996">
    <property type="entry name" value="T6SS_TssG"/>
    <property type="match status" value="1"/>
</dbReference>
<dbReference type="EMBL" id="MLCO01000189">
    <property type="protein sequence ID" value="ONG50418.1"/>
    <property type="molecule type" value="Genomic_DNA"/>
</dbReference>
<dbReference type="PANTHER" id="PTHR35564:SF4">
    <property type="entry name" value="CYTOPLASMIC PROTEIN"/>
    <property type="match status" value="1"/>
</dbReference>
<dbReference type="PANTHER" id="PTHR35564">
    <property type="match status" value="1"/>
</dbReference>
<dbReference type="NCBIfam" id="TIGR03347">
    <property type="entry name" value="VI_chp_1"/>
    <property type="match status" value="1"/>
</dbReference>
<name>A0A1V2GZN0_9PROT</name>
<dbReference type="AlphaFoldDB" id="A0A1V2GZN0"/>
<dbReference type="Proteomes" id="UP000188879">
    <property type="component" value="Unassembled WGS sequence"/>
</dbReference>
<evidence type="ECO:0008006" key="3">
    <source>
        <dbReference type="Google" id="ProtNLM"/>
    </source>
</evidence>
<reference evidence="1 2" key="1">
    <citation type="submission" date="2016-10" db="EMBL/GenBank/DDBJ databases">
        <title>Draft Genome sequence of Roseomonas sp. strain M3.</title>
        <authorList>
            <person name="Subhash Y."/>
            <person name="Lee S."/>
        </authorList>
    </citation>
    <scope>NUCLEOTIDE SEQUENCE [LARGE SCALE GENOMIC DNA]</scope>
    <source>
        <strain evidence="1 2">M3</strain>
    </source>
</reference>
<gene>
    <name evidence="1" type="ORF">BKE38_18345</name>
</gene>
<accession>A0A1V2GZN0</accession>
<evidence type="ECO:0000313" key="1">
    <source>
        <dbReference type="EMBL" id="ONG50418.1"/>
    </source>
</evidence>
<organism evidence="1 2">
    <name type="scientific">Teichococcus deserti</name>
    <dbReference type="NCBI Taxonomy" id="1817963"/>
    <lineage>
        <taxon>Bacteria</taxon>
        <taxon>Pseudomonadati</taxon>
        <taxon>Pseudomonadota</taxon>
        <taxon>Alphaproteobacteria</taxon>
        <taxon>Acetobacterales</taxon>
        <taxon>Roseomonadaceae</taxon>
        <taxon>Roseomonas</taxon>
    </lineage>
</organism>
<evidence type="ECO:0000313" key="2">
    <source>
        <dbReference type="Proteomes" id="UP000188879"/>
    </source>
</evidence>
<keyword evidence="2" id="KW-1185">Reference proteome</keyword>
<dbReference type="InterPro" id="IPR010732">
    <property type="entry name" value="T6SS_TssG-like"/>
</dbReference>
<comment type="caution">
    <text evidence="1">The sequence shown here is derived from an EMBL/GenBank/DDBJ whole genome shotgun (WGS) entry which is preliminary data.</text>
</comment>
<sequence length="314" mass="33505">MVRTPQRFELDQAIDIVSGQGDPRGLRFRSTARLSHPTAAVVAADPAKRQLTLGAFGLIGPGGVLPRHHTATVAQEKRKRSEALHAFVDLLGGRFAGLWAAAGRKYRPTRDPLPAERALAAVIGFGTPGLAPRAGVPAAALLFHAGNLAPRMRSAERLRALLQEEVGFPVELEEFAGGWLRLPDSERSRLGAGRQHNALGLSTALGAQVWDAQSRFVIRIGPLPRLEFEALLPGTPRHHRLVALTRLHVGLDTGFAVNLVLAAAAVPTMALGGGGGRLGWTSWMGQAAPRQRDAAEAIFEAADQAGVMQEEFGR</sequence>